<dbReference type="RefSeq" id="XP_009539610.1">
    <property type="nucleotide sequence ID" value="XM_009541315.1"/>
</dbReference>
<dbReference type="InParanoid" id="G5AHQ9"/>
<proteinExistence type="predicted"/>
<evidence type="ECO:0000313" key="1">
    <source>
        <dbReference type="EMBL" id="EGZ04980.1"/>
    </source>
</evidence>
<accession>G5AHQ9</accession>
<reference evidence="1 2" key="1">
    <citation type="journal article" date="2006" name="Science">
        <title>Phytophthora genome sequences uncover evolutionary origins and mechanisms of pathogenesis.</title>
        <authorList>
            <person name="Tyler B.M."/>
            <person name="Tripathy S."/>
            <person name="Zhang X."/>
            <person name="Dehal P."/>
            <person name="Jiang R.H."/>
            <person name="Aerts A."/>
            <person name="Arredondo F.D."/>
            <person name="Baxter L."/>
            <person name="Bensasson D."/>
            <person name="Beynon J.L."/>
            <person name="Chapman J."/>
            <person name="Damasceno C.M."/>
            <person name="Dorrance A.E."/>
            <person name="Dou D."/>
            <person name="Dickerman A.W."/>
            <person name="Dubchak I.L."/>
            <person name="Garbelotto M."/>
            <person name="Gijzen M."/>
            <person name="Gordon S.G."/>
            <person name="Govers F."/>
            <person name="Grunwald N.J."/>
            <person name="Huang W."/>
            <person name="Ivors K.L."/>
            <person name="Jones R.W."/>
            <person name="Kamoun S."/>
            <person name="Krampis K."/>
            <person name="Lamour K.H."/>
            <person name="Lee M.K."/>
            <person name="McDonald W.H."/>
            <person name="Medina M."/>
            <person name="Meijer H.J."/>
            <person name="Nordberg E.K."/>
            <person name="Maclean D.J."/>
            <person name="Ospina-Giraldo M.D."/>
            <person name="Morris P.F."/>
            <person name="Phuntumart V."/>
            <person name="Putnam N.H."/>
            <person name="Rash S."/>
            <person name="Rose J.K."/>
            <person name="Sakihama Y."/>
            <person name="Salamov A.A."/>
            <person name="Savidor A."/>
            <person name="Scheuring C.F."/>
            <person name="Smith B.M."/>
            <person name="Sobral B.W."/>
            <person name="Terry A."/>
            <person name="Torto-Alalibo T.A."/>
            <person name="Win J."/>
            <person name="Xu Z."/>
            <person name="Zhang H."/>
            <person name="Grigoriev I.V."/>
            <person name="Rokhsar D.S."/>
            <person name="Boore J.L."/>
        </authorList>
    </citation>
    <scope>NUCLEOTIDE SEQUENCE [LARGE SCALE GENOMIC DNA]</scope>
    <source>
        <strain evidence="1 2">P6497</strain>
    </source>
</reference>
<feature type="non-terminal residue" evidence="1">
    <location>
        <position position="171"/>
    </location>
</feature>
<organism evidence="1 2">
    <name type="scientific">Phytophthora sojae (strain P6497)</name>
    <name type="common">Soybean stem and root rot agent</name>
    <name type="synonym">Phytophthora megasperma f. sp. glycines</name>
    <dbReference type="NCBI Taxonomy" id="1094619"/>
    <lineage>
        <taxon>Eukaryota</taxon>
        <taxon>Sar</taxon>
        <taxon>Stramenopiles</taxon>
        <taxon>Oomycota</taxon>
        <taxon>Peronosporomycetes</taxon>
        <taxon>Peronosporales</taxon>
        <taxon>Peronosporaceae</taxon>
        <taxon>Phytophthora</taxon>
    </lineage>
</organism>
<dbReference type="AlphaFoldDB" id="G5AHQ9"/>
<feature type="non-terminal residue" evidence="1">
    <location>
        <position position="1"/>
    </location>
</feature>
<dbReference type="GeneID" id="20650326"/>
<name>G5AHQ9_PHYSP</name>
<keyword evidence="2" id="KW-1185">Reference proteome</keyword>
<gene>
    <name evidence="1" type="ORF">PHYSODRAFT_368522</name>
</gene>
<protein>
    <recommendedName>
        <fullName evidence="3">DDE-1 domain-containing protein</fullName>
    </recommendedName>
</protein>
<dbReference type="EMBL" id="JH159171">
    <property type="protein sequence ID" value="EGZ04980.1"/>
    <property type="molecule type" value="Genomic_DNA"/>
</dbReference>
<dbReference type="Proteomes" id="UP000002640">
    <property type="component" value="Unassembled WGS sequence"/>
</dbReference>
<evidence type="ECO:0008006" key="3">
    <source>
        <dbReference type="Google" id="ProtNLM"/>
    </source>
</evidence>
<dbReference type="KEGG" id="psoj:PHYSODRAFT_368522"/>
<evidence type="ECO:0000313" key="2">
    <source>
        <dbReference type="Proteomes" id="UP000002640"/>
    </source>
</evidence>
<sequence length="171" mass="19676">GRPRGTVFGWWKQADRLFAFRGNSRSPTLKGQGRKEIFPSVPALVTFMKDTRRDEKVEAKLPTVELLEKRVEFSIELWNKYSTWCPTTLFNVDETAINFDVPPTRFWAVKGRRDPARITKMTKHTGRMTAVLTVRGDSHKLPILFIIRGKLGGDIDSDELPHYPPGHYYTV</sequence>